<dbReference type="KEGG" id="npi:G7071_09730"/>
<organism evidence="2 3">
    <name type="scientific">Nocardioides piscis</name>
    <dbReference type="NCBI Taxonomy" id="2714938"/>
    <lineage>
        <taxon>Bacteria</taxon>
        <taxon>Bacillati</taxon>
        <taxon>Actinomycetota</taxon>
        <taxon>Actinomycetes</taxon>
        <taxon>Propionibacteriales</taxon>
        <taxon>Nocardioidaceae</taxon>
        <taxon>Nocardioides</taxon>
    </lineage>
</organism>
<name>A0A6G7YGB3_9ACTN</name>
<dbReference type="InterPro" id="IPR045930">
    <property type="entry name" value="DUF6349"/>
</dbReference>
<reference evidence="2 3" key="1">
    <citation type="submission" date="2020-03" db="EMBL/GenBank/DDBJ databases">
        <title>Nocardioides sp. nov., isolated from fish.</title>
        <authorList>
            <person name="Hyun D.-W."/>
            <person name="Bae J.-W."/>
        </authorList>
    </citation>
    <scope>NUCLEOTIDE SEQUENCE [LARGE SCALE GENOMIC DNA]</scope>
    <source>
        <strain evidence="2 3">HDW12A</strain>
    </source>
</reference>
<gene>
    <name evidence="2" type="ORF">G7071_09730</name>
</gene>
<dbReference type="Pfam" id="PF19876">
    <property type="entry name" value="DUF6349"/>
    <property type="match status" value="1"/>
</dbReference>
<protein>
    <submittedName>
        <fullName evidence="2">Uncharacterized protein</fullName>
    </submittedName>
</protein>
<sequence>MTDEQLAFDIEAMLHASAVEAAPGWSGAPLGFTAAYWPAVDLEAAHEHWQFLHKLDQSRTQSRMWHRAIAVPGSVAVGEHGFDLFTADLRCEPWTHGEAHGGCQCVGDLIYQAICEPDGWHVIAGDENTAVEGWHDHAFPGWRELPIVPARLRSVDQPGLSKAAKKWIAEHYPPPMQVVGAPVITERSNGGTRHVPGRSPWAGYDISHTAVEPNLRVSQRRSRAVSREPTRPPTASLGPALGA</sequence>
<dbReference type="EMBL" id="CP049866">
    <property type="protein sequence ID" value="QIK75681.1"/>
    <property type="molecule type" value="Genomic_DNA"/>
</dbReference>
<evidence type="ECO:0000256" key="1">
    <source>
        <dbReference type="SAM" id="MobiDB-lite"/>
    </source>
</evidence>
<dbReference type="RefSeq" id="WP_166317984.1">
    <property type="nucleotide sequence ID" value="NZ_CP049866.1"/>
</dbReference>
<feature type="region of interest" description="Disordered" evidence="1">
    <location>
        <begin position="215"/>
        <end position="243"/>
    </location>
</feature>
<accession>A0A6G7YGB3</accession>
<proteinExistence type="predicted"/>
<evidence type="ECO:0000313" key="3">
    <source>
        <dbReference type="Proteomes" id="UP000502035"/>
    </source>
</evidence>
<dbReference type="AlphaFoldDB" id="A0A6G7YGB3"/>
<dbReference type="Proteomes" id="UP000502035">
    <property type="component" value="Chromosome"/>
</dbReference>
<keyword evidence="3" id="KW-1185">Reference proteome</keyword>
<evidence type="ECO:0000313" key="2">
    <source>
        <dbReference type="EMBL" id="QIK75681.1"/>
    </source>
</evidence>